<accession>J0D6Y7</accession>
<gene>
    <name evidence="2" type="ORF">AURDEDRAFT_176276</name>
</gene>
<evidence type="ECO:0000313" key="2">
    <source>
        <dbReference type="EMBL" id="EJD34696.1"/>
    </source>
</evidence>
<dbReference type="InParanoid" id="J0D6Y7"/>
<organism evidence="2 3">
    <name type="scientific">Auricularia subglabra (strain TFB-10046 / SS5)</name>
    <name type="common">White-rot fungus</name>
    <name type="synonym">Auricularia delicata (strain TFB10046)</name>
    <dbReference type="NCBI Taxonomy" id="717982"/>
    <lineage>
        <taxon>Eukaryota</taxon>
        <taxon>Fungi</taxon>
        <taxon>Dikarya</taxon>
        <taxon>Basidiomycota</taxon>
        <taxon>Agaricomycotina</taxon>
        <taxon>Agaricomycetes</taxon>
        <taxon>Auriculariales</taxon>
        <taxon>Auriculariaceae</taxon>
        <taxon>Auricularia</taxon>
    </lineage>
</organism>
<reference evidence="3" key="1">
    <citation type="journal article" date="2012" name="Science">
        <title>The Paleozoic origin of enzymatic lignin decomposition reconstructed from 31 fungal genomes.</title>
        <authorList>
            <person name="Floudas D."/>
            <person name="Binder M."/>
            <person name="Riley R."/>
            <person name="Barry K."/>
            <person name="Blanchette R.A."/>
            <person name="Henrissat B."/>
            <person name="Martinez A.T."/>
            <person name="Otillar R."/>
            <person name="Spatafora J.W."/>
            <person name="Yadav J.S."/>
            <person name="Aerts A."/>
            <person name="Benoit I."/>
            <person name="Boyd A."/>
            <person name="Carlson A."/>
            <person name="Copeland A."/>
            <person name="Coutinho P.M."/>
            <person name="de Vries R.P."/>
            <person name="Ferreira P."/>
            <person name="Findley K."/>
            <person name="Foster B."/>
            <person name="Gaskell J."/>
            <person name="Glotzer D."/>
            <person name="Gorecki P."/>
            <person name="Heitman J."/>
            <person name="Hesse C."/>
            <person name="Hori C."/>
            <person name="Igarashi K."/>
            <person name="Jurgens J.A."/>
            <person name="Kallen N."/>
            <person name="Kersten P."/>
            <person name="Kohler A."/>
            <person name="Kuees U."/>
            <person name="Kumar T.K.A."/>
            <person name="Kuo A."/>
            <person name="LaButti K."/>
            <person name="Larrondo L.F."/>
            <person name="Lindquist E."/>
            <person name="Ling A."/>
            <person name="Lombard V."/>
            <person name="Lucas S."/>
            <person name="Lundell T."/>
            <person name="Martin R."/>
            <person name="McLaughlin D.J."/>
            <person name="Morgenstern I."/>
            <person name="Morin E."/>
            <person name="Murat C."/>
            <person name="Nagy L.G."/>
            <person name="Nolan M."/>
            <person name="Ohm R.A."/>
            <person name="Patyshakuliyeva A."/>
            <person name="Rokas A."/>
            <person name="Ruiz-Duenas F.J."/>
            <person name="Sabat G."/>
            <person name="Salamov A."/>
            <person name="Samejima M."/>
            <person name="Schmutz J."/>
            <person name="Slot J.C."/>
            <person name="St John F."/>
            <person name="Stenlid J."/>
            <person name="Sun H."/>
            <person name="Sun S."/>
            <person name="Syed K."/>
            <person name="Tsang A."/>
            <person name="Wiebenga A."/>
            <person name="Young D."/>
            <person name="Pisabarro A."/>
            <person name="Eastwood D.C."/>
            <person name="Martin F."/>
            <person name="Cullen D."/>
            <person name="Grigoriev I.V."/>
            <person name="Hibbett D.S."/>
        </authorList>
    </citation>
    <scope>NUCLEOTIDE SEQUENCE [LARGE SCALE GENOMIC DNA]</scope>
    <source>
        <strain evidence="3">TFB10046</strain>
    </source>
</reference>
<sequence>MTVFAALKLVYKRLFPKAKPAGTMPRSRSASVEPCAYGYMPSDTLFAPIIEAFNAPPEPRWTSDGNAGGHPAGYDVKEFDTLVSEAPFTGSLSPLLDVTPSVSTSNGAKAFASDDGRSSSTSPLLARSRSVWVKPGV</sequence>
<dbReference type="Proteomes" id="UP000006514">
    <property type="component" value="Unassembled WGS sequence"/>
</dbReference>
<dbReference type="AlphaFoldDB" id="J0D6Y7"/>
<dbReference type="EMBL" id="JH687927">
    <property type="protein sequence ID" value="EJD34696.1"/>
    <property type="molecule type" value="Genomic_DNA"/>
</dbReference>
<keyword evidence="3" id="KW-1185">Reference proteome</keyword>
<proteinExistence type="predicted"/>
<evidence type="ECO:0000313" key="3">
    <source>
        <dbReference type="Proteomes" id="UP000006514"/>
    </source>
</evidence>
<dbReference type="KEGG" id="adl:AURDEDRAFT_176276"/>
<protein>
    <submittedName>
        <fullName evidence="2">Uncharacterized protein</fullName>
    </submittedName>
</protein>
<feature type="region of interest" description="Disordered" evidence="1">
    <location>
        <begin position="106"/>
        <end position="125"/>
    </location>
</feature>
<name>J0D6Y7_AURST</name>
<evidence type="ECO:0000256" key="1">
    <source>
        <dbReference type="SAM" id="MobiDB-lite"/>
    </source>
</evidence>